<dbReference type="Proteomes" id="UP000235388">
    <property type="component" value="Unassembled WGS sequence"/>
</dbReference>
<comment type="caution">
    <text evidence="1">The sequence shown here is derived from an EMBL/GenBank/DDBJ whole genome shotgun (WGS) entry which is preliminary data.</text>
</comment>
<gene>
    <name evidence="1" type="ORF">PCANC_08612</name>
</gene>
<dbReference type="AlphaFoldDB" id="A0A2N5UXL9"/>
<accession>A0A2N5UXL9</accession>
<dbReference type="EMBL" id="PGCJ01000157">
    <property type="protein sequence ID" value="PLW42508.1"/>
    <property type="molecule type" value="Genomic_DNA"/>
</dbReference>
<keyword evidence="2" id="KW-1185">Reference proteome</keyword>
<evidence type="ECO:0000313" key="1">
    <source>
        <dbReference type="EMBL" id="PLW42508.1"/>
    </source>
</evidence>
<protein>
    <submittedName>
        <fullName evidence="1">Uncharacterized protein</fullName>
    </submittedName>
</protein>
<name>A0A2N5UXL9_9BASI</name>
<evidence type="ECO:0000313" key="2">
    <source>
        <dbReference type="Proteomes" id="UP000235388"/>
    </source>
</evidence>
<organism evidence="1 2">
    <name type="scientific">Puccinia coronata f. sp. avenae</name>
    <dbReference type="NCBI Taxonomy" id="200324"/>
    <lineage>
        <taxon>Eukaryota</taxon>
        <taxon>Fungi</taxon>
        <taxon>Dikarya</taxon>
        <taxon>Basidiomycota</taxon>
        <taxon>Pucciniomycotina</taxon>
        <taxon>Pucciniomycetes</taxon>
        <taxon>Pucciniales</taxon>
        <taxon>Pucciniaceae</taxon>
        <taxon>Puccinia</taxon>
    </lineage>
</organism>
<reference evidence="1 2" key="1">
    <citation type="submission" date="2017-11" db="EMBL/GenBank/DDBJ databases">
        <title>De novo assembly and phasing of dikaryotic genomes from two isolates of Puccinia coronata f. sp. avenae, the causal agent of oat crown rust.</title>
        <authorList>
            <person name="Miller M.E."/>
            <person name="Zhang Y."/>
            <person name="Omidvar V."/>
            <person name="Sperschneider J."/>
            <person name="Schwessinger B."/>
            <person name="Raley C."/>
            <person name="Palmer J.M."/>
            <person name="Garnica D."/>
            <person name="Upadhyaya N."/>
            <person name="Rathjen J."/>
            <person name="Taylor J.M."/>
            <person name="Park R.F."/>
            <person name="Dodds P.N."/>
            <person name="Hirsch C.D."/>
            <person name="Kianian S.F."/>
            <person name="Figueroa M."/>
        </authorList>
    </citation>
    <scope>NUCLEOTIDE SEQUENCE [LARGE SCALE GENOMIC DNA]</scope>
    <source>
        <strain evidence="1">12NC29</strain>
    </source>
</reference>
<sequence>MNNHLATKTCPSELGHHFLGQPIHHWPGKQPGNHRQQQTKRPALVYYMPLLRDDLRSSLVTFFATLSAHNPYCYPCAMGSLASEAVTCGAEFHKKAALSNQSELVNRLSVVSTMLLWKSDHLSVAFTSVYNEIPYPAIWIQPNPKSLLRR</sequence>
<proteinExistence type="predicted"/>